<protein>
    <submittedName>
        <fullName evidence="1">Uncharacterized protein</fullName>
    </submittedName>
</protein>
<dbReference type="Proteomes" id="UP000075653">
    <property type="component" value="Unassembled WGS sequence"/>
</dbReference>
<keyword evidence="2" id="KW-1185">Reference proteome</keyword>
<evidence type="ECO:0000313" key="1">
    <source>
        <dbReference type="EMBL" id="KXW57980.1"/>
    </source>
</evidence>
<dbReference type="PATRIC" id="fig|1789004.3.peg.1508"/>
<reference evidence="1 2" key="1">
    <citation type="submission" date="2016-01" db="EMBL/GenBank/DDBJ databases">
        <title>Genome sequence of the acidophilic iron oxidising Ferrovum strain Z-31.</title>
        <authorList>
            <person name="Poehlein A."/>
            <person name="Ullrich S.R."/>
            <person name="Schloemann M."/>
            <person name="Muehling M."/>
            <person name="Daniel R."/>
        </authorList>
    </citation>
    <scope>NUCLEOTIDE SEQUENCE [LARGE SCALE GENOMIC DNA]</scope>
    <source>
        <strain evidence="1 2">Z-31</strain>
    </source>
</reference>
<dbReference type="AlphaFoldDB" id="A0A149VXM9"/>
<dbReference type="EMBL" id="LRRD01000029">
    <property type="protein sequence ID" value="KXW57980.1"/>
    <property type="molecule type" value="Genomic_DNA"/>
</dbReference>
<proteinExistence type="predicted"/>
<comment type="caution">
    <text evidence="1">The sequence shown here is derived from an EMBL/GenBank/DDBJ whole genome shotgun (WGS) entry which is preliminary data.</text>
</comment>
<name>A0A149VXM9_9PROT</name>
<gene>
    <name evidence="1" type="ORF">FEMY_14790</name>
</gene>
<accession>A0A149VXM9</accession>
<dbReference type="STRING" id="1789004.FEMY_14790"/>
<organism evidence="1 2">
    <name type="scientific">Ferrovum myxofaciens</name>
    <dbReference type="NCBI Taxonomy" id="416213"/>
    <lineage>
        <taxon>Bacteria</taxon>
        <taxon>Pseudomonadati</taxon>
        <taxon>Pseudomonadota</taxon>
        <taxon>Betaproteobacteria</taxon>
        <taxon>Ferrovales</taxon>
        <taxon>Ferrovaceae</taxon>
        <taxon>Ferrovum</taxon>
    </lineage>
</organism>
<sequence length="30" mass="3310">MVLQKDFPILLPDIDEEKPEGISLGEVNLG</sequence>
<evidence type="ECO:0000313" key="2">
    <source>
        <dbReference type="Proteomes" id="UP000075653"/>
    </source>
</evidence>